<dbReference type="OrthoDB" id="9516369at2759"/>
<dbReference type="InterPro" id="IPR013783">
    <property type="entry name" value="Ig-like_fold"/>
</dbReference>
<dbReference type="CDD" id="cd05711">
    <property type="entry name" value="IgC2_D2_LILR_KIR_like"/>
    <property type="match status" value="1"/>
</dbReference>
<evidence type="ECO:0000256" key="4">
    <source>
        <dbReference type="ARBA" id="ARBA00023319"/>
    </source>
</evidence>
<dbReference type="Gene3D" id="2.60.40.10">
    <property type="entry name" value="Immunoglobulins"/>
    <property type="match status" value="2"/>
</dbReference>
<accession>A0A376A8T5</accession>
<reference evidence="9" key="1">
    <citation type="submission" date="2018-06" db="EMBL/GenBank/DDBJ databases">
        <authorList>
            <person name="Zhirakovskaya E."/>
        </authorList>
    </citation>
    <scope>NUCLEOTIDE SEQUENCE</scope>
</reference>
<dbReference type="FunFam" id="2.60.40.10:FF:000049">
    <property type="entry name" value="Leukocyte immunoglobulin-like receptor subfamily B member 1"/>
    <property type="match status" value="1"/>
</dbReference>
<dbReference type="PANTHER" id="PTHR11738">
    <property type="entry name" value="MHC CLASS I NK CELL RECEPTOR"/>
    <property type="match status" value="1"/>
</dbReference>
<evidence type="ECO:0000256" key="5">
    <source>
        <dbReference type="SAM" id="MobiDB-lite"/>
    </source>
</evidence>
<dbReference type="InterPro" id="IPR013151">
    <property type="entry name" value="Immunoglobulin_dom"/>
</dbReference>
<feature type="region of interest" description="Disordered" evidence="5">
    <location>
        <begin position="170"/>
        <end position="189"/>
    </location>
</feature>
<feature type="transmembrane region" description="Helical" evidence="6">
    <location>
        <begin position="194"/>
        <end position="215"/>
    </location>
</feature>
<feature type="compositionally biased region" description="Low complexity" evidence="5">
    <location>
        <begin position="173"/>
        <end position="189"/>
    </location>
</feature>
<dbReference type="PANTHER" id="PTHR11738:SF189">
    <property type="entry name" value="IMMUNOGLOBULIN SUBTYPE DOMAIN-CONTAINING PROTEIN-RELATED"/>
    <property type="match status" value="1"/>
</dbReference>
<dbReference type="InterPro" id="IPR036179">
    <property type="entry name" value="Ig-like_dom_sf"/>
</dbReference>
<dbReference type="SUPFAM" id="SSF48726">
    <property type="entry name" value="Immunoglobulin"/>
    <property type="match status" value="2"/>
</dbReference>
<feature type="domain" description="Immunoglobulin-like beta-sandwich" evidence="8">
    <location>
        <begin position="36"/>
        <end position="112"/>
    </location>
</feature>
<dbReference type="PeptideAtlas" id="A0A376A8T5"/>
<name>A0A376A8T5_HUMAN</name>
<dbReference type="EMBL" id="LS974098">
    <property type="protein sequence ID" value="SSB88447.1"/>
    <property type="molecule type" value="mRNA"/>
</dbReference>
<evidence type="ECO:0000313" key="9">
    <source>
        <dbReference type="EMBL" id="SSB88447.1"/>
    </source>
</evidence>
<evidence type="ECO:0000259" key="8">
    <source>
        <dbReference type="Pfam" id="PF00047"/>
    </source>
</evidence>
<keyword evidence="4" id="KW-0393">Immunoglobulin domain</keyword>
<dbReference type="InterPro" id="IPR050412">
    <property type="entry name" value="Ig-like_Receptors_ImmuneReg"/>
</dbReference>
<evidence type="ECO:0000256" key="7">
    <source>
        <dbReference type="SAM" id="SignalP"/>
    </source>
</evidence>
<keyword evidence="2" id="KW-0677">Repeat</keyword>
<dbReference type="Pfam" id="PF00047">
    <property type="entry name" value="ig"/>
    <property type="match status" value="1"/>
</dbReference>
<feature type="signal peptide" evidence="7">
    <location>
        <begin position="1"/>
        <end position="21"/>
    </location>
</feature>
<keyword evidence="3" id="KW-1015">Disulfide bond</keyword>
<gene>
    <name evidence="9" type="primary">KIR2DL3</name>
</gene>
<keyword evidence="6" id="KW-0472">Membrane</keyword>
<feature type="chain" id="PRO_5016853703" evidence="7">
    <location>
        <begin position="22"/>
        <end position="291"/>
    </location>
</feature>
<sequence length="291" mass="32458">MSLMVVSMVCVGFFLLQGAWPHEGVHRKPSLLAHPGPLVKSEETVILQCWSDVRFQHFLLHREGKFKDTLHLIGEHHDGVSKANFSIGPMMQDLAGTYRCYGSVTHSPYQLSAPSDPLDIVITGPKVNGTFQADFPLGPATHGGTYRCFGSFRDSPYEWSNSSDPLLVSVTGNPSNSWPSPTEPSSETGNPRHLHVLIGTSVVIILFILLLFFLLHRWCCNKKNAVVMDQEPAGNRTVNREDSDEQDPQEVTYAQLNHCVFTQRKITRPSQRPKTPPTDIIVYTELPNAEP</sequence>
<evidence type="ECO:0000256" key="6">
    <source>
        <dbReference type="SAM" id="Phobius"/>
    </source>
</evidence>
<protein>
    <submittedName>
        <fullName evidence="9">KIR2DL3 protein</fullName>
    </submittedName>
</protein>
<proteinExistence type="evidence at transcript level"/>
<evidence type="ECO:0000256" key="2">
    <source>
        <dbReference type="ARBA" id="ARBA00022737"/>
    </source>
</evidence>
<evidence type="ECO:0000256" key="3">
    <source>
        <dbReference type="ARBA" id="ARBA00023157"/>
    </source>
</evidence>
<evidence type="ECO:0000256" key="1">
    <source>
        <dbReference type="ARBA" id="ARBA00022729"/>
    </source>
</evidence>
<keyword evidence="6" id="KW-0812">Transmembrane</keyword>
<dbReference type="AlphaFoldDB" id="A0A376A8T5"/>
<organism evidence="9">
    <name type="scientific">Homo sapiens</name>
    <name type="common">Human</name>
    <dbReference type="NCBI Taxonomy" id="9606"/>
    <lineage>
        <taxon>Eukaryota</taxon>
        <taxon>Metazoa</taxon>
        <taxon>Chordata</taxon>
        <taxon>Craniata</taxon>
        <taxon>Vertebrata</taxon>
        <taxon>Euteleostomi</taxon>
        <taxon>Mammalia</taxon>
        <taxon>Eutheria</taxon>
        <taxon>Euarchontoglires</taxon>
        <taxon>Primates</taxon>
        <taxon>Haplorrhini</taxon>
        <taxon>Catarrhini</taxon>
        <taxon>Hominidae</taxon>
        <taxon>Homo</taxon>
    </lineage>
</organism>
<keyword evidence="6" id="KW-1133">Transmembrane helix</keyword>
<keyword evidence="1 7" id="KW-0732">Signal</keyword>
<dbReference type="ChiTaRS" id="KIR2DL3">
    <property type="organism name" value="human"/>
</dbReference>